<dbReference type="RefSeq" id="XP_029234647.1">
    <property type="nucleotide sequence ID" value="XM_029385505.1"/>
</dbReference>
<dbReference type="AlphaFoldDB" id="A0A422MZ95"/>
<protein>
    <submittedName>
        <fullName evidence="2">Multidrug resistance protein, MATE family</fullName>
    </submittedName>
</protein>
<evidence type="ECO:0000313" key="3">
    <source>
        <dbReference type="Proteomes" id="UP000283634"/>
    </source>
</evidence>
<sequence length="140" mass="15348">MDALCLRSYGEGAGSDEQDSTLQRGVVVGMLLMVPVGASFFFFCLIQGALPKMYGEKTAEIACNFMKLGPLFIVSSVTFRACSKFAFNQLKPQLPMNDCCCGRLYCDTFGSVPFGPARCSWCRAGGWPSWLGHSAQYRLL</sequence>
<evidence type="ECO:0000313" key="2">
    <source>
        <dbReference type="EMBL" id="RNE98460.1"/>
    </source>
</evidence>
<feature type="transmembrane region" description="Helical" evidence="1">
    <location>
        <begin position="26"/>
        <end position="46"/>
    </location>
</feature>
<comment type="caution">
    <text evidence="2">The sequence shown here is derived from an EMBL/GenBank/DDBJ whole genome shotgun (WGS) entry which is preliminary data.</text>
</comment>
<keyword evidence="1" id="KW-1133">Transmembrane helix</keyword>
<evidence type="ECO:0000256" key="1">
    <source>
        <dbReference type="SAM" id="Phobius"/>
    </source>
</evidence>
<dbReference type="GeneID" id="40332711"/>
<proteinExistence type="predicted"/>
<dbReference type="Proteomes" id="UP000283634">
    <property type="component" value="Unassembled WGS sequence"/>
</dbReference>
<keyword evidence="1" id="KW-0472">Membrane</keyword>
<dbReference type="EMBL" id="MKGL01000461">
    <property type="protein sequence ID" value="RNE98460.1"/>
    <property type="molecule type" value="Genomic_DNA"/>
</dbReference>
<gene>
    <name evidence="2" type="ORF">TraAM80_08778</name>
</gene>
<organism evidence="2 3">
    <name type="scientific">Trypanosoma rangeli</name>
    <dbReference type="NCBI Taxonomy" id="5698"/>
    <lineage>
        <taxon>Eukaryota</taxon>
        <taxon>Discoba</taxon>
        <taxon>Euglenozoa</taxon>
        <taxon>Kinetoplastea</taxon>
        <taxon>Metakinetoplastina</taxon>
        <taxon>Trypanosomatida</taxon>
        <taxon>Trypanosomatidae</taxon>
        <taxon>Trypanosoma</taxon>
        <taxon>Herpetosoma</taxon>
    </lineage>
</organism>
<accession>A0A422MZ95</accession>
<keyword evidence="1" id="KW-0812">Transmembrane</keyword>
<reference evidence="2 3" key="1">
    <citation type="journal article" date="2018" name="BMC Genomics">
        <title>Genomic comparison of Trypanosoma conorhini and Trypanosoma rangeli to Trypanosoma cruzi strains of high and low virulence.</title>
        <authorList>
            <person name="Bradwell K.R."/>
            <person name="Koparde V.N."/>
            <person name="Matveyev A.V."/>
            <person name="Serrano M.G."/>
            <person name="Alves J.M."/>
            <person name="Parikh H."/>
            <person name="Huang B."/>
            <person name="Lee V."/>
            <person name="Espinosa-Alvarez O."/>
            <person name="Ortiz P.A."/>
            <person name="Costa-Martins A.G."/>
            <person name="Teixeira M.M."/>
            <person name="Buck G.A."/>
        </authorList>
    </citation>
    <scope>NUCLEOTIDE SEQUENCE [LARGE SCALE GENOMIC DNA]</scope>
    <source>
        <strain evidence="2 3">AM80</strain>
    </source>
</reference>
<keyword evidence="3" id="KW-1185">Reference proteome</keyword>
<name>A0A422MZ95_TRYRA</name>